<proteinExistence type="inferred from homology"/>
<dbReference type="PANTHER" id="PTHR48423">
    <property type="entry name" value="INTERLEUKIN-27 RECEPTOR SUBUNIT ALPHA"/>
    <property type="match status" value="1"/>
</dbReference>
<dbReference type="FunFam" id="2.60.40.10:FF:003060">
    <property type="entry name" value="Interleukin 12 receptor subunit beta 2"/>
    <property type="match status" value="1"/>
</dbReference>
<evidence type="ECO:0000259" key="10">
    <source>
        <dbReference type="PROSITE" id="PS50853"/>
    </source>
</evidence>
<dbReference type="PROSITE" id="PS50853">
    <property type="entry name" value="FN3"/>
    <property type="match status" value="1"/>
</dbReference>
<keyword evidence="9" id="KW-0325">Glycoprotein</keyword>
<dbReference type="GO" id="GO:0005886">
    <property type="term" value="C:plasma membrane"/>
    <property type="evidence" value="ECO:0007669"/>
    <property type="project" value="UniProtKB-ARBA"/>
</dbReference>
<evidence type="ECO:0000313" key="12">
    <source>
        <dbReference type="Proteomes" id="UP000694400"/>
    </source>
</evidence>
<comment type="similarity">
    <text evidence="2">Belongs to the type I cytokine receptor family. Type 2 subfamily.</text>
</comment>
<keyword evidence="5" id="KW-0677">Repeat</keyword>
<keyword evidence="4" id="KW-0732">Signal</keyword>
<protein>
    <recommendedName>
        <fullName evidence="10">Fibronectin type-III domain-containing protein</fullName>
    </recommendedName>
</protein>
<dbReference type="SUPFAM" id="SSF49265">
    <property type="entry name" value="Fibronectin type III"/>
    <property type="match status" value="1"/>
</dbReference>
<reference evidence="11" key="2">
    <citation type="submission" date="2025-08" db="UniProtKB">
        <authorList>
            <consortium name="Ensembl"/>
        </authorList>
    </citation>
    <scope>IDENTIFICATION</scope>
</reference>
<dbReference type="PANTHER" id="PTHR48423:SF1">
    <property type="entry name" value="INTERLEUKIN-27 RECEPTOR SUBUNIT ALPHA"/>
    <property type="match status" value="1"/>
</dbReference>
<dbReference type="SMART" id="SM00060">
    <property type="entry name" value="FN3"/>
    <property type="match status" value="2"/>
</dbReference>
<evidence type="ECO:0000256" key="7">
    <source>
        <dbReference type="ARBA" id="ARBA00023136"/>
    </source>
</evidence>
<sequence>MQPIQLPTGLLDVWYKMQDVDSQTQNISLFWKVRHLGKTRAYTQTSQVHLVKAVCADGVVFVWLFFLPCKIYLLLRKFPALPMGNGSIFVSWKPPKKFTASINGYIVEWMDTHRKKSLAPPLTWVKLVASNLSTVISEHIKDNVCYDISVFALYQDRAGRVASVRGYSREKAPSAGPQIYTTPQTNGVLVSWEAIPSHQQMGCITAYNIYLRKKDSEGAPAVYAISNATSQREFYITNLQRGENYILWMTASTAAGESPWGNRELVCLESNEALVSSQLYSLLSATMPQWHDKAIPDPANATWARSYAAVKVNHASPETIEVEEGFTKTDSQIFHEKLIFGKVHGRENHDWQSESSFGKQESEYKALPSTTDGDSYEHQLPYLYRRMAEVTEQMQPAPEYLANPISDRAAGYLPAGILAPAADTAAEQQELECSPISVFPNHFSDARVFLRRETEFGHGEAERQLFHEVGGQKGLALISALGGVFQRVSLQPVQQLLCDTSRGQKPTPKPLQQCQSCLTEHAKVELKTEEPGLLGLSSLFFIQPGYSQVPVPLTTSNQVWLELHQTS</sequence>
<dbReference type="CDD" id="cd00063">
    <property type="entry name" value="FN3"/>
    <property type="match status" value="2"/>
</dbReference>
<dbReference type="InterPro" id="IPR036116">
    <property type="entry name" value="FN3_sf"/>
</dbReference>
<keyword evidence="3" id="KW-0812">Transmembrane</keyword>
<organism evidence="11 12">
    <name type="scientific">Anas platyrhynchos</name>
    <name type="common">Mallard</name>
    <name type="synonym">Anas boschas</name>
    <dbReference type="NCBI Taxonomy" id="8839"/>
    <lineage>
        <taxon>Eukaryota</taxon>
        <taxon>Metazoa</taxon>
        <taxon>Chordata</taxon>
        <taxon>Craniata</taxon>
        <taxon>Vertebrata</taxon>
        <taxon>Euteleostomi</taxon>
        <taxon>Archelosauria</taxon>
        <taxon>Archosauria</taxon>
        <taxon>Dinosauria</taxon>
        <taxon>Saurischia</taxon>
        <taxon>Theropoda</taxon>
        <taxon>Coelurosauria</taxon>
        <taxon>Aves</taxon>
        <taxon>Neognathae</taxon>
        <taxon>Galloanserae</taxon>
        <taxon>Anseriformes</taxon>
        <taxon>Anatidae</taxon>
        <taxon>Anatinae</taxon>
        <taxon>Anas</taxon>
    </lineage>
</organism>
<evidence type="ECO:0000256" key="2">
    <source>
        <dbReference type="ARBA" id="ARBA00008921"/>
    </source>
</evidence>
<keyword evidence="7" id="KW-0472">Membrane</keyword>
<dbReference type="Ensembl" id="ENSAPLT00020027473.1">
    <property type="protein sequence ID" value="ENSAPLP00020025480.1"/>
    <property type="gene ID" value="ENSAPLG00020017493.1"/>
</dbReference>
<dbReference type="Proteomes" id="UP000694400">
    <property type="component" value="Chromosome 8"/>
</dbReference>
<dbReference type="InterPro" id="IPR013783">
    <property type="entry name" value="Ig-like_fold"/>
</dbReference>
<dbReference type="Gene3D" id="2.60.40.10">
    <property type="entry name" value="Immunoglobulins"/>
    <property type="match status" value="2"/>
</dbReference>
<evidence type="ECO:0000313" key="11">
    <source>
        <dbReference type="Ensembl" id="ENSAPLP00020025480.1"/>
    </source>
</evidence>
<feature type="domain" description="Fibronectin type-III" evidence="10">
    <location>
        <begin position="173"/>
        <end position="271"/>
    </location>
</feature>
<dbReference type="InterPro" id="IPR003961">
    <property type="entry name" value="FN3_dom"/>
</dbReference>
<comment type="subcellular location">
    <subcellularLocation>
        <location evidence="1">Membrane</location>
        <topology evidence="1">Single-pass type I membrane protein</topology>
    </subcellularLocation>
</comment>
<evidence type="ECO:0000256" key="9">
    <source>
        <dbReference type="ARBA" id="ARBA00023180"/>
    </source>
</evidence>
<evidence type="ECO:0000256" key="5">
    <source>
        <dbReference type="ARBA" id="ARBA00022737"/>
    </source>
</evidence>
<evidence type="ECO:0000256" key="3">
    <source>
        <dbReference type="ARBA" id="ARBA00022692"/>
    </source>
</evidence>
<accession>A0A8B9TR58</accession>
<dbReference type="AlphaFoldDB" id="A0A8B9TR58"/>
<dbReference type="InterPro" id="IPR052672">
    <property type="entry name" value="Type1_Cytokine_Rcpt_Type2"/>
</dbReference>
<reference evidence="11" key="1">
    <citation type="submission" date="2019-08" db="EMBL/GenBank/DDBJ databases">
        <title>Three high-quality genomes provides insights into domestication of ducks.</title>
        <authorList>
            <person name="Hou Z.C."/>
            <person name="Zhu F."/>
            <person name="Yin Z.T."/>
            <person name="Zhang F."/>
        </authorList>
    </citation>
    <scope>NUCLEOTIDE SEQUENCE [LARGE SCALE GENOMIC DNA]</scope>
</reference>
<evidence type="ECO:0000256" key="4">
    <source>
        <dbReference type="ARBA" id="ARBA00022729"/>
    </source>
</evidence>
<name>A0A8B9TR58_ANAPL</name>
<evidence type="ECO:0000256" key="6">
    <source>
        <dbReference type="ARBA" id="ARBA00022989"/>
    </source>
</evidence>
<reference evidence="11" key="3">
    <citation type="submission" date="2025-09" db="UniProtKB">
        <authorList>
            <consortium name="Ensembl"/>
        </authorList>
    </citation>
    <scope>IDENTIFICATION</scope>
</reference>
<dbReference type="Pfam" id="PF00041">
    <property type="entry name" value="fn3"/>
    <property type="match status" value="1"/>
</dbReference>
<evidence type="ECO:0000256" key="8">
    <source>
        <dbReference type="ARBA" id="ARBA00023170"/>
    </source>
</evidence>
<evidence type="ECO:0000256" key="1">
    <source>
        <dbReference type="ARBA" id="ARBA00004479"/>
    </source>
</evidence>
<keyword evidence="6" id="KW-1133">Transmembrane helix</keyword>
<keyword evidence="8" id="KW-0675">Receptor</keyword>